<dbReference type="HOGENOM" id="CLU_166176_1_1_11"/>
<proteinExistence type="predicted"/>
<feature type="transmembrane region" description="Helical" evidence="2">
    <location>
        <begin position="24"/>
        <end position="44"/>
    </location>
</feature>
<feature type="compositionally biased region" description="Pro residues" evidence="1">
    <location>
        <begin position="91"/>
        <end position="101"/>
    </location>
</feature>
<dbReference type="EMBL" id="FM211192">
    <property type="protein sequence ID" value="CAR72488.1"/>
    <property type="molecule type" value="Genomic_DNA"/>
</dbReference>
<keyword evidence="2" id="KW-0472">Membrane</keyword>
<accession>A0A0H3N0X8</accession>
<feature type="region of interest" description="Disordered" evidence="1">
    <location>
        <begin position="56"/>
        <end position="101"/>
    </location>
</feature>
<keyword evidence="2" id="KW-0812">Transmembrane</keyword>
<organism evidence="3 4">
    <name type="scientific">Mycobacterium leprae (strain Br4923)</name>
    <dbReference type="NCBI Taxonomy" id="561304"/>
    <lineage>
        <taxon>Bacteria</taxon>
        <taxon>Bacillati</taxon>
        <taxon>Actinomycetota</taxon>
        <taxon>Actinomycetes</taxon>
        <taxon>Mycobacteriales</taxon>
        <taxon>Mycobacteriaceae</taxon>
        <taxon>Mycobacterium</taxon>
    </lineage>
</organism>
<keyword evidence="2" id="KW-1133">Transmembrane helix</keyword>
<gene>
    <name evidence="3" type="ordered locus">MLBr02390</name>
</gene>
<evidence type="ECO:0000256" key="2">
    <source>
        <dbReference type="SAM" id="Phobius"/>
    </source>
</evidence>
<feature type="compositionally biased region" description="Acidic residues" evidence="1">
    <location>
        <begin position="66"/>
        <end position="83"/>
    </location>
</feature>
<evidence type="ECO:0000313" key="4">
    <source>
        <dbReference type="Proteomes" id="UP000006900"/>
    </source>
</evidence>
<evidence type="ECO:0000313" key="3">
    <source>
        <dbReference type="EMBL" id="CAR72488.1"/>
    </source>
</evidence>
<sequence>MSHIFLTLIADGELQYHGPDFGKASPMGLLVIVLLLVATLLLLWSMNRQLKKIPASFDSEHPELDQAADEGTELGGYLDEEPSDTDRNGPSLPPEPGADSG</sequence>
<dbReference type="KEGG" id="mlb:MLBr02390"/>
<dbReference type="AlphaFoldDB" id="A0A0H3N0X8"/>
<name>A0A0H3N0X8_MYCLB</name>
<dbReference type="Proteomes" id="UP000006900">
    <property type="component" value="Chromosome"/>
</dbReference>
<protein>
    <submittedName>
        <fullName evidence="3">Possible secreted protein</fullName>
    </submittedName>
</protein>
<evidence type="ECO:0000256" key="1">
    <source>
        <dbReference type="SAM" id="MobiDB-lite"/>
    </source>
</evidence>
<reference evidence="3 4" key="1">
    <citation type="journal article" date="2009" name="Nat. Genet.">
        <title>Comparative genomic and phylogeographic analysis of Mycobacterium leprae.</title>
        <authorList>
            <person name="Monot M."/>
            <person name="Honore N."/>
            <person name="Garnier T."/>
            <person name="Zidane N."/>
            <person name="Sherafi D."/>
            <person name="Paniz-Mondolfi A."/>
            <person name="Matsuoka M."/>
            <person name="Taylor G.M."/>
            <person name="Donoghue H.D."/>
            <person name="Bouwman A."/>
            <person name="Mays S."/>
            <person name="Watson C."/>
            <person name="Lockwood D."/>
            <person name="Khamispour A."/>
            <person name="Dowlati Y."/>
            <person name="Jianping S."/>
            <person name="Rea T.H."/>
            <person name="Vera-Cabrera L."/>
            <person name="Stefani M.M."/>
            <person name="Banu S."/>
            <person name="Macdonald M."/>
            <person name="Sapkota B.R."/>
            <person name="Spencer J.S."/>
            <person name="Thomas J."/>
            <person name="Harshman K."/>
            <person name="Singh P."/>
            <person name="Busso P."/>
            <person name="Gattiker A."/>
            <person name="Rougemont J."/>
            <person name="Brennan P.J."/>
            <person name="Cole S.T."/>
        </authorList>
    </citation>
    <scope>NUCLEOTIDE SEQUENCE [LARGE SCALE GENOMIC DNA]</scope>
    <source>
        <strain evidence="4">Br4923</strain>
    </source>
</reference>